<gene>
    <name evidence="2" type="ORF">PCANC_15930</name>
</gene>
<proteinExistence type="predicted"/>
<feature type="compositionally biased region" description="Polar residues" evidence="1">
    <location>
        <begin position="198"/>
        <end position="226"/>
    </location>
</feature>
<name>A0A2N5SPF7_9BASI</name>
<protein>
    <submittedName>
        <fullName evidence="2">Uncharacterized protein</fullName>
    </submittedName>
</protein>
<evidence type="ECO:0000256" key="1">
    <source>
        <dbReference type="SAM" id="MobiDB-lite"/>
    </source>
</evidence>
<sequence length="226" mass="24954">MIPCVPAVPLKIPHAPTLTLEDFLNLFGISQEDMATHHRMIALDVTHWTYFCPNLPLNVKAQTQRLVIQFLKRLQLLHHSEVMERLGCAISDKRNKQIIGHAWDSPADQLNCHSCADLDLEEPQPSSEPANQRRRLTPVHTQAVAQPESMESQLSESCLHLCALSARSRAPTPTKSNLRPDSSVSLSSSRAEPSSSNQPVNSDKNSQTSLSSILRSPVASNQSPVC</sequence>
<feature type="compositionally biased region" description="Polar residues" evidence="1">
    <location>
        <begin position="139"/>
        <end position="150"/>
    </location>
</feature>
<feature type="compositionally biased region" description="Low complexity" evidence="1">
    <location>
        <begin position="176"/>
        <end position="197"/>
    </location>
</feature>
<feature type="region of interest" description="Disordered" evidence="1">
    <location>
        <begin position="119"/>
        <end position="150"/>
    </location>
</feature>
<evidence type="ECO:0000313" key="3">
    <source>
        <dbReference type="Proteomes" id="UP000235388"/>
    </source>
</evidence>
<reference evidence="2 3" key="1">
    <citation type="submission" date="2017-11" db="EMBL/GenBank/DDBJ databases">
        <title>De novo assembly and phasing of dikaryotic genomes from two isolates of Puccinia coronata f. sp. avenae, the causal agent of oat crown rust.</title>
        <authorList>
            <person name="Miller M.E."/>
            <person name="Zhang Y."/>
            <person name="Omidvar V."/>
            <person name="Sperschneider J."/>
            <person name="Schwessinger B."/>
            <person name="Raley C."/>
            <person name="Palmer J.M."/>
            <person name="Garnica D."/>
            <person name="Upadhyaya N."/>
            <person name="Rathjen J."/>
            <person name="Taylor J.M."/>
            <person name="Park R.F."/>
            <person name="Dodds P.N."/>
            <person name="Hirsch C.D."/>
            <person name="Kianian S.F."/>
            <person name="Figueroa M."/>
        </authorList>
    </citation>
    <scope>NUCLEOTIDE SEQUENCE [LARGE SCALE GENOMIC DNA]</scope>
    <source>
        <strain evidence="2">12NC29</strain>
    </source>
</reference>
<comment type="caution">
    <text evidence="2">The sequence shown here is derived from an EMBL/GenBank/DDBJ whole genome shotgun (WGS) entry which is preliminary data.</text>
</comment>
<accession>A0A2N5SPF7</accession>
<keyword evidence="3" id="KW-1185">Reference proteome</keyword>
<dbReference type="Proteomes" id="UP000235388">
    <property type="component" value="Unassembled WGS sequence"/>
</dbReference>
<dbReference type="EMBL" id="PGCJ01000903">
    <property type="protein sequence ID" value="PLW15137.1"/>
    <property type="molecule type" value="Genomic_DNA"/>
</dbReference>
<feature type="region of interest" description="Disordered" evidence="1">
    <location>
        <begin position="169"/>
        <end position="226"/>
    </location>
</feature>
<dbReference type="AlphaFoldDB" id="A0A2N5SPF7"/>
<organism evidence="2 3">
    <name type="scientific">Puccinia coronata f. sp. avenae</name>
    <dbReference type="NCBI Taxonomy" id="200324"/>
    <lineage>
        <taxon>Eukaryota</taxon>
        <taxon>Fungi</taxon>
        <taxon>Dikarya</taxon>
        <taxon>Basidiomycota</taxon>
        <taxon>Pucciniomycotina</taxon>
        <taxon>Pucciniomycetes</taxon>
        <taxon>Pucciniales</taxon>
        <taxon>Pucciniaceae</taxon>
        <taxon>Puccinia</taxon>
    </lineage>
</organism>
<evidence type="ECO:0000313" key="2">
    <source>
        <dbReference type="EMBL" id="PLW15137.1"/>
    </source>
</evidence>